<comment type="subcellular location">
    <subcellularLocation>
        <location evidence="1">Membrane</location>
        <topology evidence="1">Peripheral membrane protein</topology>
    </subcellularLocation>
    <subcellularLocation>
        <location evidence="2">Secreted</location>
        <location evidence="2">Cell wall</location>
    </subcellularLocation>
</comment>
<dbReference type="Pfam" id="PF01357">
    <property type="entry name" value="Expansin_C"/>
    <property type="match status" value="1"/>
</dbReference>
<dbReference type="EMBL" id="JACEFO010000662">
    <property type="protein sequence ID" value="KAF8762191.1"/>
    <property type="molecule type" value="Genomic_DNA"/>
</dbReference>
<keyword evidence="9" id="KW-0961">Cell wall biogenesis/degradation</keyword>
<dbReference type="GO" id="GO:0009664">
    <property type="term" value="P:plant-type cell wall organization"/>
    <property type="evidence" value="ECO:0007669"/>
    <property type="project" value="InterPro"/>
</dbReference>
<dbReference type="InterPro" id="IPR007112">
    <property type="entry name" value="Expansin/allergen_DPBB_dom"/>
</dbReference>
<feature type="compositionally biased region" description="Basic and acidic residues" evidence="10">
    <location>
        <begin position="459"/>
        <end position="468"/>
    </location>
</feature>
<dbReference type="Pfam" id="PF03330">
    <property type="entry name" value="DPBB_1"/>
    <property type="match status" value="1"/>
</dbReference>
<keyword evidence="6" id="KW-0732">Signal</keyword>
<dbReference type="SUPFAM" id="SSF50685">
    <property type="entry name" value="Barwin-like endoglucanases"/>
    <property type="match status" value="1"/>
</dbReference>
<gene>
    <name evidence="13" type="ORF">HU200_009740</name>
</gene>
<evidence type="ECO:0000256" key="3">
    <source>
        <dbReference type="ARBA" id="ARBA00005392"/>
    </source>
</evidence>
<dbReference type="GO" id="GO:0016020">
    <property type="term" value="C:membrane"/>
    <property type="evidence" value="ECO:0007669"/>
    <property type="project" value="UniProtKB-SubCell"/>
</dbReference>
<organism evidence="13 14">
    <name type="scientific">Digitaria exilis</name>
    <dbReference type="NCBI Taxonomy" id="1010633"/>
    <lineage>
        <taxon>Eukaryota</taxon>
        <taxon>Viridiplantae</taxon>
        <taxon>Streptophyta</taxon>
        <taxon>Embryophyta</taxon>
        <taxon>Tracheophyta</taxon>
        <taxon>Spermatophyta</taxon>
        <taxon>Magnoliopsida</taxon>
        <taxon>Liliopsida</taxon>
        <taxon>Poales</taxon>
        <taxon>Poaceae</taxon>
        <taxon>PACMAD clade</taxon>
        <taxon>Panicoideae</taxon>
        <taxon>Panicodae</taxon>
        <taxon>Paniceae</taxon>
        <taxon>Anthephorinae</taxon>
        <taxon>Digitaria</taxon>
    </lineage>
</organism>
<dbReference type="InterPro" id="IPR002963">
    <property type="entry name" value="Expansin"/>
</dbReference>
<dbReference type="Proteomes" id="UP000636709">
    <property type="component" value="Unassembled WGS sequence"/>
</dbReference>
<feature type="compositionally biased region" description="Basic and acidic residues" evidence="10">
    <location>
        <begin position="20"/>
        <end position="34"/>
    </location>
</feature>
<feature type="region of interest" description="Disordered" evidence="10">
    <location>
        <begin position="1"/>
        <end position="34"/>
    </location>
</feature>
<dbReference type="SUPFAM" id="SSF49590">
    <property type="entry name" value="PHL pollen allergen"/>
    <property type="match status" value="1"/>
</dbReference>
<comment type="caution">
    <text evidence="13">The sequence shown here is derived from an EMBL/GenBank/DDBJ whole genome shotgun (WGS) entry which is preliminary data.</text>
</comment>
<evidence type="ECO:0000313" key="13">
    <source>
        <dbReference type="EMBL" id="KAF8762191.1"/>
    </source>
</evidence>
<sequence>MAWASQLPPGYSIEWEPTSPEDRGESSSETRTWPDGRRRCTCTSVFVQGNPIMNTNMQACAKVNPGQTIHALGTTDMAKMLALQLALCAFFLLLGGSPAAAKSQWTPAFATFYGGGDASGTMGGACGYGNLYNAGTALFNDGAMCGACFTIACDVRKSQYCKPGTSITVTATNLCPPNWALPSNAGGWCNPPRRHFDMSQPAWETIAVYRAGIVPVNYRACRAAAAAAYFELVTVANVGGSGVVAQAWIKGAKTEWMAMSRNWGANWQSNAFLDGQSLSFRLRADDGRVVTANNVVPAGWWFGATYTTARQERAIGRRLACSFRPAQVELAEQSRPSPWKHNHPIPPPTLTLLSPASSLPLLPLPPPAAARKTMPQYAAAPGVAARQPPRAPLPAPSSARCCRAPRLHGHHRASMPVVLCRALDLAHWRRRAGTGCTGQPVFSRASGCQRHQVPAAGGKPDDESSYARRRLEPTRSNLKFSLPLMATAPPVHGPAIYLAHIGPTTLLLGFLARVDILLPAFCSTPFGESPAFCSLRTLPWPTCPDVAPGGDISRWAEIDALFDAGAFSESKVDPSAPGITSFLRSPPPGADKIQPEVLSPPRLTLKPLHAVPRWQQLRPFMGLQST</sequence>
<dbReference type="PROSITE" id="PS50842">
    <property type="entry name" value="EXPANSIN_EG45"/>
    <property type="match status" value="1"/>
</dbReference>
<dbReference type="PRINTS" id="PR01226">
    <property type="entry name" value="EXPANSIN"/>
</dbReference>
<keyword evidence="8" id="KW-0325">Glycoprotein</keyword>
<dbReference type="InterPro" id="IPR007117">
    <property type="entry name" value="Expansin_CBD"/>
</dbReference>
<dbReference type="CDD" id="cd22274">
    <property type="entry name" value="DPBB_EXPA_N"/>
    <property type="match status" value="1"/>
</dbReference>
<evidence type="ECO:0000259" key="11">
    <source>
        <dbReference type="PROSITE" id="PS50842"/>
    </source>
</evidence>
<dbReference type="GO" id="GO:0005576">
    <property type="term" value="C:extracellular region"/>
    <property type="evidence" value="ECO:0007669"/>
    <property type="project" value="InterPro"/>
</dbReference>
<dbReference type="InterPro" id="IPR036749">
    <property type="entry name" value="Expansin_CBD_sf"/>
</dbReference>
<dbReference type="PRINTS" id="PR01225">
    <property type="entry name" value="EXPANSNFAMLY"/>
</dbReference>
<dbReference type="InterPro" id="IPR009009">
    <property type="entry name" value="RlpA-like_DPBB"/>
</dbReference>
<proteinExistence type="inferred from homology"/>
<dbReference type="AlphaFoldDB" id="A0A835KP74"/>
<feature type="domain" description="Expansin-like CBD" evidence="12">
    <location>
        <begin position="229"/>
        <end position="308"/>
    </location>
</feature>
<keyword evidence="7" id="KW-0472">Membrane</keyword>
<dbReference type="OrthoDB" id="5823761at2759"/>
<dbReference type="PROSITE" id="PS50843">
    <property type="entry name" value="EXPANSIN_CBD"/>
    <property type="match status" value="1"/>
</dbReference>
<evidence type="ECO:0000256" key="7">
    <source>
        <dbReference type="ARBA" id="ARBA00023136"/>
    </source>
</evidence>
<dbReference type="Gene3D" id="2.40.40.10">
    <property type="entry name" value="RlpA-like domain"/>
    <property type="match status" value="1"/>
</dbReference>
<dbReference type="InterPro" id="IPR036908">
    <property type="entry name" value="RlpA-like_sf"/>
</dbReference>
<evidence type="ECO:0008006" key="15">
    <source>
        <dbReference type="Google" id="ProtNLM"/>
    </source>
</evidence>
<keyword evidence="4" id="KW-0134">Cell wall</keyword>
<dbReference type="PANTHER" id="PTHR31867">
    <property type="entry name" value="EXPANSIN-A15"/>
    <property type="match status" value="1"/>
</dbReference>
<evidence type="ECO:0000256" key="4">
    <source>
        <dbReference type="ARBA" id="ARBA00022512"/>
    </source>
</evidence>
<protein>
    <recommendedName>
        <fullName evidence="15">Expansin</fullName>
    </recommendedName>
</protein>
<evidence type="ECO:0000256" key="5">
    <source>
        <dbReference type="ARBA" id="ARBA00022525"/>
    </source>
</evidence>
<comment type="similarity">
    <text evidence="3">Belongs to the expansin family. Expansin A subfamily.</text>
</comment>
<feature type="region of interest" description="Disordered" evidence="10">
    <location>
        <begin position="449"/>
        <end position="468"/>
    </location>
</feature>
<keyword evidence="14" id="KW-1185">Reference proteome</keyword>
<evidence type="ECO:0000313" key="14">
    <source>
        <dbReference type="Proteomes" id="UP000636709"/>
    </source>
</evidence>
<name>A0A835KP74_9POAL</name>
<accession>A0A835KP74</accession>
<reference evidence="13" key="1">
    <citation type="submission" date="2020-07" db="EMBL/GenBank/DDBJ databases">
        <title>Genome sequence and genetic diversity analysis of an under-domesticated orphan crop, white fonio (Digitaria exilis).</title>
        <authorList>
            <person name="Bennetzen J.L."/>
            <person name="Chen S."/>
            <person name="Ma X."/>
            <person name="Wang X."/>
            <person name="Yssel A.E.J."/>
            <person name="Chaluvadi S.R."/>
            <person name="Johnson M."/>
            <person name="Gangashetty P."/>
            <person name="Hamidou F."/>
            <person name="Sanogo M.D."/>
            <person name="Zwaenepoel A."/>
            <person name="Wallace J."/>
            <person name="Van De Peer Y."/>
            <person name="Van Deynze A."/>
        </authorList>
    </citation>
    <scope>NUCLEOTIDE SEQUENCE</scope>
    <source>
        <tissue evidence="13">Leaves</tissue>
    </source>
</reference>
<evidence type="ECO:0000256" key="1">
    <source>
        <dbReference type="ARBA" id="ARBA00004170"/>
    </source>
</evidence>
<feature type="domain" description="Expansin-like EG45" evidence="11">
    <location>
        <begin position="123"/>
        <end position="219"/>
    </location>
</feature>
<dbReference type="Gene3D" id="2.60.40.760">
    <property type="entry name" value="Expansin, cellulose-binding-like domain"/>
    <property type="match status" value="1"/>
</dbReference>
<evidence type="ECO:0000259" key="12">
    <source>
        <dbReference type="PROSITE" id="PS50843"/>
    </source>
</evidence>
<evidence type="ECO:0000256" key="6">
    <source>
        <dbReference type="ARBA" id="ARBA00022729"/>
    </source>
</evidence>
<evidence type="ECO:0000256" key="8">
    <source>
        <dbReference type="ARBA" id="ARBA00023180"/>
    </source>
</evidence>
<dbReference type="InterPro" id="IPR007118">
    <property type="entry name" value="Expan_Lol_pI"/>
</dbReference>
<evidence type="ECO:0000256" key="10">
    <source>
        <dbReference type="SAM" id="MobiDB-lite"/>
    </source>
</evidence>
<dbReference type="SMART" id="SM00837">
    <property type="entry name" value="DPBB_1"/>
    <property type="match status" value="1"/>
</dbReference>
<evidence type="ECO:0000256" key="9">
    <source>
        <dbReference type="ARBA" id="ARBA00023316"/>
    </source>
</evidence>
<keyword evidence="5" id="KW-0964">Secreted</keyword>
<evidence type="ECO:0000256" key="2">
    <source>
        <dbReference type="ARBA" id="ARBA00004191"/>
    </source>
</evidence>